<sequence>MEGRTSQKEDLKPTGSLVTTRVPGLVVAECNRIDRSIERTVLRKLDFKYIHGVYCKSGGAVADADARLLPVLSLAYFYVRNARNKAPLRPRLLVILAHSKTAPDTRQEDMRVCLKRCPERLVNVAYTFGVRRDHLSHRAYTIIDGVTMTGFRQVSNAPSRSPTSVVFTFTGQGAHIQRDIRAMDKVLQELCTPPRWSIEEELRNLQGNNHINCPEYTQTLCAAVQIALVNFLKGWGVSVSGAIRHSSGEVIAAYGTGAALIYTAIITAHLCGR</sequence>
<name>A0A5N7CNZ1_PETAA</name>
<keyword evidence="2" id="KW-0597">Phosphoprotein</keyword>
<organism evidence="3">
    <name type="scientific">Petromyces alliaceus</name>
    <name type="common">Aspergillus alliaceus</name>
    <dbReference type="NCBI Taxonomy" id="209559"/>
    <lineage>
        <taxon>Eukaryota</taxon>
        <taxon>Fungi</taxon>
        <taxon>Dikarya</taxon>
        <taxon>Ascomycota</taxon>
        <taxon>Pezizomycotina</taxon>
        <taxon>Eurotiomycetes</taxon>
        <taxon>Eurotiomycetidae</taxon>
        <taxon>Eurotiales</taxon>
        <taxon>Aspergillaceae</taxon>
        <taxon>Aspergillus</taxon>
        <taxon>Aspergillus subgen. Circumdati</taxon>
    </lineage>
</organism>
<dbReference type="Gene3D" id="3.40.366.10">
    <property type="entry name" value="Malonyl-Coenzyme A Acyl Carrier Protein, domain 2"/>
    <property type="match status" value="1"/>
</dbReference>
<evidence type="ECO:0000256" key="1">
    <source>
        <dbReference type="ARBA" id="ARBA00022450"/>
    </source>
</evidence>
<reference evidence="3" key="1">
    <citation type="submission" date="2019-04" db="EMBL/GenBank/DDBJ databases">
        <title>Friends and foes A comparative genomics studyof 23 Aspergillus species from section Flavi.</title>
        <authorList>
            <consortium name="DOE Joint Genome Institute"/>
            <person name="Kjaerbolling I."/>
            <person name="Vesth T."/>
            <person name="Frisvad J.C."/>
            <person name="Nybo J.L."/>
            <person name="Theobald S."/>
            <person name="Kildgaard S."/>
            <person name="Isbrandt T."/>
            <person name="Kuo A."/>
            <person name="Sato A."/>
            <person name="Lyhne E.K."/>
            <person name="Kogle M.E."/>
            <person name="Wiebenga A."/>
            <person name="Kun R.S."/>
            <person name="Lubbers R.J."/>
            <person name="Makela M.R."/>
            <person name="Barry K."/>
            <person name="Chovatia M."/>
            <person name="Clum A."/>
            <person name="Daum C."/>
            <person name="Haridas S."/>
            <person name="He G."/>
            <person name="LaButti K."/>
            <person name="Lipzen A."/>
            <person name="Mondo S."/>
            <person name="Riley R."/>
            <person name="Salamov A."/>
            <person name="Simmons B.A."/>
            <person name="Magnuson J.K."/>
            <person name="Henrissat B."/>
            <person name="Mortensen U.H."/>
            <person name="Larsen T.O."/>
            <person name="Devries R.P."/>
            <person name="Grigoriev I.V."/>
            <person name="Machida M."/>
            <person name="Baker S.E."/>
            <person name="Andersen M.R."/>
        </authorList>
    </citation>
    <scope>NUCLEOTIDE SEQUENCE [LARGE SCALE GENOMIC DNA]</scope>
    <source>
        <strain evidence="3">IBT 14317</strain>
    </source>
</reference>
<dbReference type="InterPro" id="IPR016035">
    <property type="entry name" value="Acyl_Trfase/lysoPLipase"/>
</dbReference>
<dbReference type="AlphaFoldDB" id="A0A5N7CNZ1"/>
<dbReference type="SUPFAM" id="SSF52151">
    <property type="entry name" value="FabD/lysophospholipase-like"/>
    <property type="match status" value="1"/>
</dbReference>
<keyword evidence="1" id="KW-0596">Phosphopantetheine</keyword>
<dbReference type="GO" id="GO:0004312">
    <property type="term" value="F:fatty acid synthase activity"/>
    <property type="evidence" value="ECO:0007669"/>
    <property type="project" value="TreeGrafter"/>
</dbReference>
<dbReference type="EMBL" id="ML735218">
    <property type="protein sequence ID" value="KAE8395457.1"/>
    <property type="molecule type" value="Genomic_DNA"/>
</dbReference>
<accession>A0A5N7CNZ1</accession>
<dbReference type="GO" id="GO:0044550">
    <property type="term" value="P:secondary metabolite biosynthetic process"/>
    <property type="evidence" value="ECO:0007669"/>
    <property type="project" value="TreeGrafter"/>
</dbReference>
<dbReference type="PANTHER" id="PTHR43775:SF37">
    <property type="entry name" value="SI:DKEY-61P9.11"/>
    <property type="match status" value="1"/>
</dbReference>
<dbReference type="InterPro" id="IPR001227">
    <property type="entry name" value="Ac_transferase_dom_sf"/>
</dbReference>
<dbReference type="InterPro" id="IPR050091">
    <property type="entry name" value="PKS_NRPS_Biosynth_Enz"/>
</dbReference>
<protein>
    <submittedName>
        <fullName evidence="3">Uncharacterized protein</fullName>
    </submittedName>
</protein>
<dbReference type="GO" id="GO:0006633">
    <property type="term" value="P:fatty acid biosynthetic process"/>
    <property type="evidence" value="ECO:0007669"/>
    <property type="project" value="TreeGrafter"/>
</dbReference>
<evidence type="ECO:0000256" key="2">
    <source>
        <dbReference type="ARBA" id="ARBA00022553"/>
    </source>
</evidence>
<gene>
    <name evidence="3" type="ORF">BDV23DRAFT_178510</name>
</gene>
<dbReference type="Gene3D" id="3.30.70.3290">
    <property type="match status" value="1"/>
</dbReference>
<proteinExistence type="predicted"/>
<dbReference type="OrthoDB" id="3799328at2759"/>
<evidence type="ECO:0000313" key="3">
    <source>
        <dbReference type="EMBL" id="KAE8395457.1"/>
    </source>
</evidence>
<dbReference type="Proteomes" id="UP000326877">
    <property type="component" value="Unassembled WGS sequence"/>
</dbReference>
<dbReference type="PANTHER" id="PTHR43775">
    <property type="entry name" value="FATTY ACID SYNTHASE"/>
    <property type="match status" value="1"/>
</dbReference>